<feature type="transmembrane region" description="Helical" evidence="6">
    <location>
        <begin position="141"/>
        <end position="163"/>
    </location>
</feature>
<dbReference type="EMBL" id="JAHZSS010000008">
    <property type="protein sequence ID" value="MBW8191041.1"/>
    <property type="molecule type" value="Genomic_DNA"/>
</dbReference>
<evidence type="ECO:0000256" key="6">
    <source>
        <dbReference type="SAM" id="Phobius"/>
    </source>
</evidence>
<organism evidence="7 8">
    <name type="scientific">Neiella holothuriorum</name>
    <dbReference type="NCBI Taxonomy" id="2870530"/>
    <lineage>
        <taxon>Bacteria</taxon>
        <taxon>Pseudomonadati</taxon>
        <taxon>Pseudomonadota</taxon>
        <taxon>Gammaproteobacteria</taxon>
        <taxon>Alteromonadales</taxon>
        <taxon>Echinimonadaceae</taxon>
        <taxon>Neiella</taxon>
    </lineage>
</organism>
<comment type="subcellular location">
    <subcellularLocation>
        <location evidence="1">Cell membrane</location>
        <topology evidence="1">Multi-pass membrane protein</topology>
    </subcellularLocation>
</comment>
<evidence type="ECO:0000256" key="3">
    <source>
        <dbReference type="ARBA" id="ARBA00022692"/>
    </source>
</evidence>
<accession>A0ABS7EFD2</accession>
<keyword evidence="3 6" id="KW-0812">Transmembrane</keyword>
<protein>
    <submittedName>
        <fullName evidence="7">YitT family protein</fullName>
    </submittedName>
</protein>
<evidence type="ECO:0000256" key="5">
    <source>
        <dbReference type="ARBA" id="ARBA00023136"/>
    </source>
</evidence>
<evidence type="ECO:0000256" key="4">
    <source>
        <dbReference type="ARBA" id="ARBA00022989"/>
    </source>
</evidence>
<name>A0ABS7EFD2_9GAMM</name>
<dbReference type="PANTHER" id="PTHR33545:SF5">
    <property type="entry name" value="UPF0750 MEMBRANE PROTEIN YITT"/>
    <property type="match status" value="1"/>
</dbReference>
<comment type="caution">
    <text evidence="7">The sequence shown here is derived from an EMBL/GenBank/DDBJ whole genome shotgun (WGS) entry which is preliminary data.</text>
</comment>
<feature type="transmembrane region" description="Helical" evidence="6">
    <location>
        <begin position="169"/>
        <end position="187"/>
    </location>
</feature>
<keyword evidence="8" id="KW-1185">Reference proteome</keyword>
<evidence type="ECO:0000313" key="7">
    <source>
        <dbReference type="EMBL" id="MBW8191041.1"/>
    </source>
</evidence>
<evidence type="ECO:0000256" key="1">
    <source>
        <dbReference type="ARBA" id="ARBA00004651"/>
    </source>
</evidence>
<keyword evidence="2" id="KW-1003">Cell membrane</keyword>
<feature type="transmembrane region" description="Helical" evidence="6">
    <location>
        <begin position="12"/>
        <end position="42"/>
    </location>
</feature>
<dbReference type="PANTHER" id="PTHR33545">
    <property type="entry name" value="UPF0750 MEMBRANE PROTEIN YITT-RELATED"/>
    <property type="match status" value="1"/>
</dbReference>
<reference evidence="7" key="1">
    <citation type="submission" date="2021-07" db="EMBL/GenBank/DDBJ databases">
        <title>Neiella marina sp. nov., isolated from the intestinal content of sea cucumber Apostichopus japonicus.</title>
        <authorList>
            <person name="Bai X."/>
        </authorList>
    </citation>
    <scope>NUCLEOTIDE SEQUENCE</scope>
    <source>
        <strain evidence="7">126</strain>
    </source>
</reference>
<evidence type="ECO:0000313" key="8">
    <source>
        <dbReference type="Proteomes" id="UP001166251"/>
    </source>
</evidence>
<dbReference type="RefSeq" id="WP_220103725.1">
    <property type="nucleotide sequence ID" value="NZ_JAHZSS010000008.1"/>
</dbReference>
<feature type="transmembrane region" description="Helical" evidence="6">
    <location>
        <begin position="73"/>
        <end position="94"/>
    </location>
</feature>
<keyword evidence="4 6" id="KW-1133">Transmembrane helix</keyword>
<dbReference type="InterPro" id="IPR003740">
    <property type="entry name" value="YitT"/>
</dbReference>
<feature type="transmembrane region" description="Helical" evidence="6">
    <location>
        <begin position="100"/>
        <end position="121"/>
    </location>
</feature>
<keyword evidence="5 6" id="KW-0472">Membrane</keyword>
<dbReference type="Proteomes" id="UP001166251">
    <property type="component" value="Unassembled WGS sequence"/>
</dbReference>
<dbReference type="InterPro" id="IPR051461">
    <property type="entry name" value="UPF0750_membrane"/>
</dbReference>
<dbReference type="Pfam" id="PF02588">
    <property type="entry name" value="YitT_membrane"/>
    <property type="match status" value="1"/>
</dbReference>
<sequence length="220" mass="23857">MKQMALSWYAQVEGCFLVSLGVCFLAASGLLVGGTAGLAFIANKALPITFGFWFFTINLPFFYLAIRQMGKAFALRSLLCIVAVSLMSDVLNYYVHFDNLPPLLGAVIAGGLIGIGLILLFRYRSSLGGVNILGLFLEERFGIHSGKVLLGSDLIVAALALALYDWDKVAYSLLGFVVLSSVLGRYHKKAPIQQQAKAVSKECQTAQPETPFTKPQEEAL</sequence>
<proteinExistence type="predicted"/>
<evidence type="ECO:0000256" key="2">
    <source>
        <dbReference type="ARBA" id="ARBA00022475"/>
    </source>
</evidence>
<feature type="transmembrane region" description="Helical" evidence="6">
    <location>
        <begin position="48"/>
        <end position="66"/>
    </location>
</feature>
<gene>
    <name evidence="7" type="ORF">K0504_08350</name>
</gene>